<dbReference type="Gene3D" id="3.40.50.11720">
    <property type="entry name" value="3-Deoxy-D-manno-octulosonic-acid transferase, N-terminal domain"/>
    <property type="match status" value="1"/>
</dbReference>
<reference evidence="9 10" key="1">
    <citation type="submission" date="2024-08" db="EMBL/GenBank/DDBJ databases">
        <title>Whole-genome sequencing of halo(alkali)philic microorganisms from hypersaline lakes.</title>
        <authorList>
            <person name="Sorokin D.Y."/>
            <person name="Merkel A.Y."/>
            <person name="Messina E."/>
            <person name="Yakimov M."/>
        </authorList>
    </citation>
    <scope>NUCLEOTIDE SEQUENCE [LARGE SCALE GENOMIC DNA]</scope>
    <source>
        <strain evidence="9 10">Cl-TMA</strain>
    </source>
</reference>
<proteinExistence type="inferred from homology"/>
<evidence type="ECO:0000259" key="8">
    <source>
        <dbReference type="Pfam" id="PF04413"/>
    </source>
</evidence>
<dbReference type="InterPro" id="IPR038107">
    <property type="entry name" value="Glycos_transf_N_sf"/>
</dbReference>
<dbReference type="Proteomes" id="UP001575181">
    <property type="component" value="Unassembled WGS sequence"/>
</dbReference>
<keyword evidence="7" id="KW-0448">Lipopolysaccharide biosynthesis</keyword>
<keyword evidence="4 7" id="KW-0808">Transferase</keyword>
<dbReference type="RefSeq" id="WP_373655347.1">
    <property type="nucleotide sequence ID" value="NZ_JBGUAW010000004.1"/>
</dbReference>
<evidence type="ECO:0000256" key="1">
    <source>
        <dbReference type="ARBA" id="ARBA00004713"/>
    </source>
</evidence>
<dbReference type="PANTHER" id="PTHR42755">
    <property type="entry name" value="3-DEOXY-MANNO-OCTULOSONATE CYTIDYLYLTRANSFERASE"/>
    <property type="match status" value="1"/>
</dbReference>
<evidence type="ECO:0000256" key="4">
    <source>
        <dbReference type="ARBA" id="ARBA00022679"/>
    </source>
</evidence>
<name>A0ABV4TTV2_9GAMM</name>
<accession>A0ABV4TTV2</accession>
<feature type="domain" description="3-deoxy-D-manno-octulosonic-acid transferase N-terminal" evidence="8">
    <location>
        <begin position="34"/>
        <end position="206"/>
    </location>
</feature>
<evidence type="ECO:0000256" key="5">
    <source>
        <dbReference type="ARBA" id="ARBA00031445"/>
    </source>
</evidence>
<evidence type="ECO:0000256" key="6">
    <source>
        <dbReference type="ARBA" id="ARBA00049183"/>
    </source>
</evidence>
<dbReference type="Pfam" id="PF04413">
    <property type="entry name" value="Glycos_transf_N"/>
    <property type="match status" value="1"/>
</dbReference>
<comment type="function">
    <text evidence="7">Involved in lipopolysaccharide (LPS) biosynthesis. Catalyzes the transfer of 3-deoxy-D-manno-octulosonate (Kdo) residue(s) from CMP-Kdo to lipid IV(A), the tetraacyldisaccharide-1,4'-bisphosphate precursor of lipid A.</text>
</comment>
<keyword evidence="7" id="KW-1003">Cell membrane</keyword>
<evidence type="ECO:0000256" key="7">
    <source>
        <dbReference type="RuleBase" id="RU365103"/>
    </source>
</evidence>
<evidence type="ECO:0000313" key="10">
    <source>
        <dbReference type="Proteomes" id="UP001575181"/>
    </source>
</evidence>
<comment type="caution">
    <text evidence="9">The sequence shown here is derived from an EMBL/GenBank/DDBJ whole genome shotgun (WGS) entry which is preliminary data.</text>
</comment>
<dbReference type="EMBL" id="JBGUAW010000004">
    <property type="protein sequence ID" value="MFA9460564.1"/>
    <property type="molecule type" value="Genomic_DNA"/>
</dbReference>
<evidence type="ECO:0000313" key="9">
    <source>
        <dbReference type="EMBL" id="MFA9460564.1"/>
    </source>
</evidence>
<comment type="subcellular location">
    <subcellularLocation>
        <location evidence="7">Cell membrane</location>
    </subcellularLocation>
</comment>
<comment type="catalytic activity">
    <reaction evidence="6 7">
        <text>lipid IVA (E. coli) + CMP-3-deoxy-beta-D-manno-octulosonate = alpha-Kdo-(2-&gt;6)-lipid IVA (E. coli) + CMP + H(+)</text>
        <dbReference type="Rhea" id="RHEA:28066"/>
        <dbReference type="ChEBI" id="CHEBI:15378"/>
        <dbReference type="ChEBI" id="CHEBI:58603"/>
        <dbReference type="ChEBI" id="CHEBI:60364"/>
        <dbReference type="ChEBI" id="CHEBI:60377"/>
        <dbReference type="ChEBI" id="CHEBI:85987"/>
        <dbReference type="EC" id="2.4.99.12"/>
    </reaction>
</comment>
<dbReference type="EC" id="2.4.99.12" evidence="2 7"/>
<keyword evidence="7" id="KW-0472">Membrane</keyword>
<comment type="similarity">
    <text evidence="7">Belongs to the glycosyltransferase group 1 family.</text>
</comment>
<evidence type="ECO:0000256" key="3">
    <source>
        <dbReference type="ARBA" id="ARBA00019077"/>
    </source>
</evidence>
<comment type="pathway">
    <text evidence="1 7">Bacterial outer membrane biogenesis; LPS core biosynthesis.</text>
</comment>
<dbReference type="InterPro" id="IPR039901">
    <property type="entry name" value="Kdotransferase"/>
</dbReference>
<keyword evidence="10" id="KW-1185">Reference proteome</keyword>
<dbReference type="PANTHER" id="PTHR42755:SF1">
    <property type="entry name" value="3-DEOXY-D-MANNO-OCTULOSONIC ACID TRANSFERASE, MITOCHONDRIAL-RELATED"/>
    <property type="match status" value="1"/>
</dbReference>
<protein>
    <recommendedName>
        <fullName evidence="3 7">3-deoxy-D-manno-octulosonic acid transferase</fullName>
        <shortName evidence="7">Kdo transferase</shortName>
        <ecNumber evidence="2 7">2.4.99.12</ecNumber>
    </recommendedName>
    <alternativeName>
        <fullName evidence="5 7">Lipid IV(A) 3-deoxy-D-manno-octulosonic acid transferase</fullName>
    </alternativeName>
</protein>
<dbReference type="InterPro" id="IPR007507">
    <property type="entry name" value="Glycos_transf_N"/>
</dbReference>
<dbReference type="SUPFAM" id="SSF53756">
    <property type="entry name" value="UDP-Glycosyltransferase/glycogen phosphorylase"/>
    <property type="match status" value="1"/>
</dbReference>
<organism evidence="9 10">
    <name type="scientific">Thiohalorhabdus methylotrophus</name>
    <dbReference type="NCBI Taxonomy" id="3242694"/>
    <lineage>
        <taxon>Bacteria</taxon>
        <taxon>Pseudomonadati</taxon>
        <taxon>Pseudomonadota</taxon>
        <taxon>Gammaproteobacteria</taxon>
        <taxon>Thiohalorhabdales</taxon>
        <taxon>Thiohalorhabdaceae</taxon>
        <taxon>Thiohalorhabdus</taxon>
    </lineage>
</organism>
<evidence type="ECO:0000256" key="2">
    <source>
        <dbReference type="ARBA" id="ARBA00012621"/>
    </source>
</evidence>
<dbReference type="GO" id="GO:0016740">
    <property type="term" value="F:transferase activity"/>
    <property type="evidence" value="ECO:0007669"/>
    <property type="project" value="UniProtKB-KW"/>
</dbReference>
<sequence length="416" mass="45209">MKVSAYNVLVRLAALPAVGYTLWRANRDGGGRYFRQRLGRDAPEGPFDYWLHCASVGEVRAAAPLVRALAEGTASLLVSTATPTGADAAEKAFPEGVVHAYLPLDLPGGVRRFLDQACPRQALVVETELWPNLFAACERRGIPLTIVNGRLSPRTMEAPAWLRRAYRTALRSVAECLARSEEDAERFRGLGMPDQRIRVLGNLKFAQMADLQREAEVDRLLERPYVLAGSTREGEEAMLSRLWKRVGDAERLLVIAPRHPERREAILRELAEVTEKVAVRSRGEPVARDTEVYLADTLGELTGFMAHADLVFLGGSLVPKGGHNLLEPAALGKLVVVGPYMENFAEETRLLLEGGGAVQVADEAELEVALDRLLASPEARERIGGAARATVTANSGVLADYVAAVTGSRETIGQSS</sequence>
<gene>
    <name evidence="9" type="ORF">ACERLL_06945</name>
</gene>
<dbReference type="Gene3D" id="3.40.50.2000">
    <property type="entry name" value="Glycogen Phosphorylase B"/>
    <property type="match status" value="1"/>
</dbReference>